<evidence type="ECO:0000256" key="6">
    <source>
        <dbReference type="SAM" id="Phobius"/>
    </source>
</evidence>
<dbReference type="GO" id="GO:0043213">
    <property type="term" value="P:bacteriocin transport"/>
    <property type="evidence" value="ECO:0007669"/>
    <property type="project" value="InterPro"/>
</dbReference>
<dbReference type="NCBIfam" id="TIGR02794">
    <property type="entry name" value="tolA_full"/>
    <property type="match status" value="1"/>
</dbReference>
<dbReference type="AlphaFoldDB" id="A0A7H1JBR5"/>
<accession>A0A7H1JBR5</accession>
<evidence type="ECO:0000256" key="1">
    <source>
        <dbReference type="ARBA" id="ARBA00004167"/>
    </source>
</evidence>
<dbReference type="SUPFAM" id="SSF74653">
    <property type="entry name" value="TolA/TonB C-terminal domain"/>
    <property type="match status" value="1"/>
</dbReference>
<dbReference type="Proteomes" id="UP000516370">
    <property type="component" value="Chromosome"/>
</dbReference>
<evidence type="ECO:0000313" key="7">
    <source>
        <dbReference type="EMBL" id="QNT07931.1"/>
    </source>
</evidence>
<dbReference type="GO" id="GO:0016020">
    <property type="term" value="C:membrane"/>
    <property type="evidence" value="ECO:0007669"/>
    <property type="project" value="UniProtKB-SubCell"/>
</dbReference>
<dbReference type="EMBL" id="CP061081">
    <property type="protein sequence ID" value="QNT07931.1"/>
    <property type="molecule type" value="Genomic_DNA"/>
</dbReference>
<evidence type="ECO:0000256" key="5">
    <source>
        <dbReference type="SAM" id="MobiDB-lite"/>
    </source>
</evidence>
<evidence type="ECO:0000313" key="8">
    <source>
        <dbReference type="Proteomes" id="UP000516370"/>
    </source>
</evidence>
<name>A0A7H1JBR5_9GAMM</name>
<dbReference type="GO" id="GO:0019534">
    <property type="term" value="F:toxin transmembrane transporter activity"/>
    <property type="evidence" value="ECO:0007669"/>
    <property type="project" value="InterPro"/>
</dbReference>
<keyword evidence="3 6" id="KW-1133">Transmembrane helix</keyword>
<protein>
    <submittedName>
        <fullName evidence="7">Cell envelope integrity protein TolA</fullName>
    </submittedName>
</protein>
<dbReference type="OrthoDB" id="9779830at2"/>
<keyword evidence="2 6" id="KW-0812">Transmembrane</keyword>
<evidence type="ECO:0000256" key="4">
    <source>
        <dbReference type="ARBA" id="ARBA00023136"/>
    </source>
</evidence>
<proteinExistence type="predicted"/>
<evidence type="ECO:0000256" key="3">
    <source>
        <dbReference type="ARBA" id="ARBA00022989"/>
    </source>
</evidence>
<keyword evidence="4 6" id="KW-0472">Membrane</keyword>
<keyword evidence="8" id="KW-1185">Reference proteome</keyword>
<reference evidence="7 8" key="1">
    <citation type="submission" date="2020-09" db="EMBL/GenBank/DDBJ databases">
        <title>Complete genome sequence of an Arctic sea ice bacterium Marinomonas arctica BSI20414.</title>
        <authorList>
            <person name="Liao L."/>
            <person name="Chen B."/>
        </authorList>
    </citation>
    <scope>NUCLEOTIDE SEQUENCE [LARGE SCALE GENOMIC DNA]</scope>
    <source>
        <strain evidence="7 8">BSI20414</strain>
    </source>
</reference>
<dbReference type="InterPro" id="IPR014161">
    <property type="entry name" value="Tol-Pal_TolA"/>
</dbReference>
<dbReference type="Pfam" id="PF13103">
    <property type="entry name" value="TonB_2"/>
    <property type="match status" value="1"/>
</dbReference>
<dbReference type="RefSeq" id="WP_111608260.1">
    <property type="nucleotide sequence ID" value="NZ_BMLJ01000006.1"/>
</dbReference>
<dbReference type="NCBIfam" id="TIGR01352">
    <property type="entry name" value="tonB_Cterm"/>
    <property type="match status" value="1"/>
</dbReference>
<comment type="subcellular location">
    <subcellularLocation>
        <location evidence="1">Membrane</location>
        <topology evidence="1">Single-pass membrane protein</topology>
    </subcellularLocation>
</comment>
<sequence>MKWLRSDSYSIPTVLAVGLHASIVVAGLVVIDFGDTEPPKPKKPPIVNATVVDVSQTIIGQRESEQREAQKQAAVAEEKRKDAEQNRKKEAERKALEDKQRQLAQAKEAKEKEDAQRKREDEQKRQAQEAEQKRVAQEAETKRVAQEAEKKRLAEKEADDKKRKELERKAEADRLAEEKRKKQAEADRLAEQERKRQEEASRLAEQKKAEAAAAKAAAEEAKERAVAEAQMVQSISSLINNRVTAAWIRPPSARNNMVTQLRIHFLPTGEVMNAQVTKSSGDALFDQRAVDAVYKVRRIEELAKVDSYVFERNFRQVDLIFNPQDLRN</sequence>
<dbReference type="InterPro" id="IPR006260">
    <property type="entry name" value="TonB/TolA_C"/>
</dbReference>
<feature type="transmembrane region" description="Helical" evidence="6">
    <location>
        <begin position="12"/>
        <end position="31"/>
    </location>
</feature>
<dbReference type="KEGG" id="mard:IBG28_10250"/>
<gene>
    <name evidence="7" type="primary">tolA</name>
    <name evidence="7" type="ORF">IBG28_10250</name>
</gene>
<feature type="region of interest" description="Disordered" evidence="5">
    <location>
        <begin position="62"/>
        <end position="207"/>
    </location>
</feature>
<evidence type="ECO:0000256" key="2">
    <source>
        <dbReference type="ARBA" id="ARBA00022692"/>
    </source>
</evidence>
<organism evidence="7 8">
    <name type="scientific">Marinomonas arctica</name>
    <dbReference type="NCBI Taxonomy" id="383750"/>
    <lineage>
        <taxon>Bacteria</taxon>
        <taxon>Pseudomonadati</taxon>
        <taxon>Pseudomonadota</taxon>
        <taxon>Gammaproteobacteria</taxon>
        <taxon>Oceanospirillales</taxon>
        <taxon>Oceanospirillaceae</taxon>
        <taxon>Marinomonas</taxon>
    </lineage>
</organism>
<dbReference type="Gene3D" id="3.30.1150.10">
    <property type="match status" value="1"/>
</dbReference>